<evidence type="ECO:0000313" key="2">
    <source>
        <dbReference type="Proteomes" id="UP001159363"/>
    </source>
</evidence>
<name>A0ABQ9HZU0_9NEOP</name>
<evidence type="ECO:0008006" key="3">
    <source>
        <dbReference type="Google" id="ProtNLM"/>
    </source>
</evidence>
<dbReference type="Proteomes" id="UP001159363">
    <property type="component" value="Chromosome 3"/>
</dbReference>
<organism evidence="1 2">
    <name type="scientific">Dryococelus australis</name>
    <dbReference type="NCBI Taxonomy" id="614101"/>
    <lineage>
        <taxon>Eukaryota</taxon>
        <taxon>Metazoa</taxon>
        <taxon>Ecdysozoa</taxon>
        <taxon>Arthropoda</taxon>
        <taxon>Hexapoda</taxon>
        <taxon>Insecta</taxon>
        <taxon>Pterygota</taxon>
        <taxon>Neoptera</taxon>
        <taxon>Polyneoptera</taxon>
        <taxon>Phasmatodea</taxon>
        <taxon>Verophasmatodea</taxon>
        <taxon>Anareolatae</taxon>
        <taxon>Phasmatidae</taxon>
        <taxon>Eurycanthinae</taxon>
        <taxon>Dryococelus</taxon>
    </lineage>
</organism>
<reference evidence="1 2" key="1">
    <citation type="submission" date="2023-02" db="EMBL/GenBank/DDBJ databases">
        <title>LHISI_Scaffold_Assembly.</title>
        <authorList>
            <person name="Stuart O.P."/>
            <person name="Cleave R."/>
            <person name="Magrath M.J.L."/>
            <person name="Mikheyev A.S."/>
        </authorList>
    </citation>
    <scope>NUCLEOTIDE SEQUENCE [LARGE SCALE GENOMIC DNA]</scope>
    <source>
        <strain evidence="1">Daus_M_001</strain>
        <tissue evidence="1">Leg muscle</tissue>
    </source>
</reference>
<protein>
    <recommendedName>
        <fullName evidence="3">Transposase</fullName>
    </recommendedName>
</protein>
<keyword evidence="2" id="KW-1185">Reference proteome</keyword>
<sequence length="139" mass="16075">MTRRDWLDGFLGWNSSLSVRKSEATSMVRIKGFTRVEVSKFFNNIEELMYRHKCFPSQVYNMDETRMGTVQEPVNIIAPKRQRRIGSITSLERGKKINVICSMNADDSLAPRLFVFPRKRMSPTLEKDGPPGAMYVHML</sequence>
<comment type="caution">
    <text evidence="1">The sequence shown here is derived from an EMBL/GenBank/DDBJ whole genome shotgun (WGS) entry which is preliminary data.</text>
</comment>
<gene>
    <name evidence="1" type="ORF">PR048_009280</name>
</gene>
<dbReference type="EMBL" id="JARBHB010000003">
    <property type="protein sequence ID" value="KAJ8889777.1"/>
    <property type="molecule type" value="Genomic_DNA"/>
</dbReference>
<evidence type="ECO:0000313" key="1">
    <source>
        <dbReference type="EMBL" id="KAJ8889777.1"/>
    </source>
</evidence>
<proteinExistence type="predicted"/>
<accession>A0ABQ9HZU0</accession>